<dbReference type="SMART" id="SM01132">
    <property type="entry name" value="DIL"/>
    <property type="match status" value="1"/>
</dbReference>
<evidence type="ECO:0000256" key="1">
    <source>
        <dbReference type="SAM" id="MobiDB-lite"/>
    </source>
</evidence>
<feature type="region of interest" description="Disordered" evidence="1">
    <location>
        <begin position="581"/>
        <end position="620"/>
    </location>
</feature>
<gene>
    <name evidence="4" type="ORF">E5288_WYG008544</name>
</gene>
<dbReference type="InterPro" id="IPR052072">
    <property type="entry name" value="Vascular_dev_regulator"/>
</dbReference>
<evidence type="ECO:0000259" key="3">
    <source>
        <dbReference type="PROSITE" id="PS51126"/>
    </source>
</evidence>
<dbReference type="AlphaFoldDB" id="A0A6B0RXU3"/>
<dbReference type="GO" id="GO:0001755">
    <property type="term" value="P:neural crest cell migration"/>
    <property type="evidence" value="ECO:0007669"/>
    <property type="project" value="TreeGrafter"/>
</dbReference>
<reference evidence="4" key="1">
    <citation type="submission" date="2019-10" db="EMBL/GenBank/DDBJ databases">
        <title>The sequence and de novo assembly of the wild yak genome.</title>
        <authorList>
            <person name="Liu Y."/>
        </authorList>
    </citation>
    <scope>NUCLEOTIDE SEQUENCE [LARGE SCALE GENOMIC DNA]</scope>
    <source>
        <strain evidence="4">WY2019</strain>
    </source>
</reference>
<dbReference type="CDD" id="cd15472">
    <property type="entry name" value="Myo5p-like_CBD_Rasip1"/>
    <property type="match status" value="1"/>
</dbReference>
<dbReference type="PANTHER" id="PTHR16027">
    <property type="entry name" value="DILUTE DOMAIN-CONTAINING PROTEIN YPR089W"/>
    <property type="match status" value="1"/>
</dbReference>
<dbReference type="GO" id="GO:0051020">
    <property type="term" value="F:GTPase binding"/>
    <property type="evidence" value="ECO:0007669"/>
    <property type="project" value="TreeGrafter"/>
</dbReference>
<evidence type="ECO:0000256" key="2">
    <source>
        <dbReference type="SAM" id="SignalP"/>
    </source>
</evidence>
<keyword evidence="5" id="KW-1185">Reference proteome</keyword>
<feature type="region of interest" description="Disordered" evidence="1">
    <location>
        <begin position="106"/>
        <end position="155"/>
    </location>
</feature>
<feature type="compositionally biased region" description="Polar residues" evidence="1">
    <location>
        <begin position="135"/>
        <end position="144"/>
    </location>
</feature>
<accession>A0A6B0RXU3</accession>
<dbReference type="EMBL" id="VBQZ03000105">
    <property type="protein sequence ID" value="MXQ94041.1"/>
    <property type="molecule type" value="Genomic_DNA"/>
</dbReference>
<organism evidence="4 5">
    <name type="scientific">Bos mutus</name>
    <name type="common">wild yak</name>
    <dbReference type="NCBI Taxonomy" id="72004"/>
    <lineage>
        <taxon>Eukaryota</taxon>
        <taxon>Metazoa</taxon>
        <taxon>Chordata</taxon>
        <taxon>Craniata</taxon>
        <taxon>Vertebrata</taxon>
        <taxon>Euteleostomi</taxon>
        <taxon>Mammalia</taxon>
        <taxon>Eutheria</taxon>
        <taxon>Laurasiatheria</taxon>
        <taxon>Artiodactyla</taxon>
        <taxon>Ruminantia</taxon>
        <taxon>Pecora</taxon>
        <taxon>Bovidae</taxon>
        <taxon>Bovinae</taxon>
        <taxon>Bos</taxon>
    </lineage>
</organism>
<dbReference type="PROSITE" id="PS51126">
    <property type="entry name" value="DILUTE"/>
    <property type="match status" value="1"/>
</dbReference>
<dbReference type="InterPro" id="IPR037983">
    <property type="entry name" value="CBD_Rasip1/Radil"/>
</dbReference>
<feature type="chain" id="PRO_5025618243" description="Dilute domain-containing protein" evidence="2">
    <location>
        <begin position="27"/>
        <end position="620"/>
    </location>
</feature>
<feature type="domain" description="Dilute" evidence="3">
    <location>
        <begin position="228"/>
        <end position="530"/>
    </location>
</feature>
<dbReference type="Pfam" id="PF01843">
    <property type="entry name" value="DIL"/>
    <property type="match status" value="1"/>
</dbReference>
<sequence length="620" mass="68219">MSKVSGLGPFAVVLLCVSLSRPPRSGVDVSASVWSGRGQDAADSGCRGLSEGSEQKPWPAGDAAVTEDQFWVASQLSCGFSVKERFPPVEVCSRLSWGINAQARRLQRSRAKGTPASAAGGTRSPPPPRLRRTVSETSLSSASTRDPEEPGRDTMRCSLYESPHLLLLQGYSQQHFEPDVEDTLLQRIMTLIEPDGDDHKLTPAFLLCLCIQHSATRLEPGSFGQLLLKIARLIRETVWEKTKELAEKQAHLPEPPSAASFSLAGLAPDLQHILFWMSNSVELLYFVQQRCPLYMQSLEEELDVTGSKESLFSCALTASEEAMAVLEEVVLYAFQQCVYYVSKALYVCLPALLECPPFQSERRESWSAGPPLPEELRRVVAVYQAALDLLRRLHVHPEVATQVLAYLFFFSGTLLLNQLLDKGPSLSCFHWPRGVQACARLQQLLEWIRSAGFGEAGERFFRKLSCTLNLLATPSAQLIQMSWASLRAAFPALSPAQLHRLLTQYQLASAMGPMSAWEPGAQDGPAAFKSEEVLESYENPPPIVLPSEGFQVDLDTECPDDRVYQHLLYIRHFLCGLRSQPGPSGAPTRPEGLQVPGTQQRGARGSGGPLCFPLRSTARG</sequence>
<keyword evidence="2" id="KW-0732">Signal</keyword>
<proteinExistence type="predicted"/>
<evidence type="ECO:0000313" key="5">
    <source>
        <dbReference type="Proteomes" id="UP000322234"/>
    </source>
</evidence>
<name>A0A6B0RXU3_9CETA</name>
<feature type="signal peptide" evidence="2">
    <location>
        <begin position="1"/>
        <end position="26"/>
    </location>
</feature>
<evidence type="ECO:0000313" key="4">
    <source>
        <dbReference type="EMBL" id="MXQ94041.1"/>
    </source>
</evidence>
<dbReference type="InterPro" id="IPR002710">
    <property type="entry name" value="Dilute_dom"/>
</dbReference>
<dbReference type="Proteomes" id="UP000322234">
    <property type="component" value="Unassembled WGS sequence"/>
</dbReference>
<protein>
    <recommendedName>
        <fullName evidence="3">Dilute domain-containing protein</fullName>
    </recommendedName>
</protein>
<dbReference type="GO" id="GO:0005874">
    <property type="term" value="C:microtubule"/>
    <property type="evidence" value="ECO:0007669"/>
    <property type="project" value="TreeGrafter"/>
</dbReference>
<feature type="compositionally biased region" description="Basic and acidic residues" evidence="1">
    <location>
        <begin position="145"/>
        <end position="155"/>
    </location>
</feature>
<feature type="region of interest" description="Disordered" evidence="1">
    <location>
        <begin position="24"/>
        <end position="62"/>
    </location>
</feature>
<comment type="caution">
    <text evidence="4">The sequence shown here is derived from an EMBL/GenBank/DDBJ whole genome shotgun (WGS) entry which is preliminary data.</text>
</comment>
<dbReference type="PANTHER" id="PTHR16027:SF3">
    <property type="entry name" value="RAS-ASSOCIATING AND DILUTE DOMAIN-CONTAINING PROTEIN"/>
    <property type="match status" value="1"/>
</dbReference>
<dbReference type="GO" id="GO:0034446">
    <property type="term" value="P:substrate adhesion-dependent cell spreading"/>
    <property type="evidence" value="ECO:0007669"/>
    <property type="project" value="TreeGrafter"/>
</dbReference>